<organism evidence="2 3">
    <name type="scientific">Metarhizium brunneum</name>
    <dbReference type="NCBI Taxonomy" id="500148"/>
    <lineage>
        <taxon>Eukaryota</taxon>
        <taxon>Fungi</taxon>
        <taxon>Dikarya</taxon>
        <taxon>Ascomycota</taxon>
        <taxon>Pezizomycotina</taxon>
        <taxon>Sordariomycetes</taxon>
        <taxon>Hypocreomycetidae</taxon>
        <taxon>Hypocreales</taxon>
        <taxon>Clavicipitaceae</taxon>
        <taxon>Metarhizium</taxon>
    </lineage>
</organism>
<keyword evidence="1" id="KW-1133">Transmembrane helix</keyword>
<feature type="transmembrane region" description="Helical" evidence="1">
    <location>
        <begin position="131"/>
        <end position="150"/>
    </location>
</feature>
<dbReference type="OrthoDB" id="4590918at2759"/>
<accession>A0A7D5ZAG9</accession>
<keyword evidence="1" id="KW-0812">Transmembrane</keyword>
<dbReference type="AlphaFoldDB" id="A0A7D5ZAG9"/>
<sequence>MDGPEVPAHADRHVWIDKERNQPAAGSLLNRQGLASVGVICAGFATAIMIFLRNPAIKQPGEVNRGGADISVRASSAQTTIIYALCVIVYCAVGLVNIMQGQRYWANCGLIAIAVAVFIGRIAGIDRMLDALIVGGYASLITAKIFTSLFP</sequence>
<evidence type="ECO:0000313" key="3">
    <source>
        <dbReference type="Proteomes" id="UP000510686"/>
    </source>
</evidence>
<name>A0A7D5ZAG9_9HYPO</name>
<gene>
    <name evidence="2" type="ORF">G6M90_00g082180</name>
</gene>
<feature type="transmembrane region" description="Helical" evidence="1">
    <location>
        <begin position="33"/>
        <end position="52"/>
    </location>
</feature>
<evidence type="ECO:0000313" key="2">
    <source>
        <dbReference type="EMBL" id="QLI72508.1"/>
    </source>
</evidence>
<keyword evidence="1" id="KW-0472">Membrane</keyword>
<keyword evidence="3" id="KW-1185">Reference proteome</keyword>
<proteinExistence type="predicted"/>
<dbReference type="KEGG" id="mbrn:90968057"/>
<feature type="transmembrane region" description="Helical" evidence="1">
    <location>
        <begin position="104"/>
        <end position="124"/>
    </location>
</feature>
<dbReference type="Proteomes" id="UP000510686">
    <property type="component" value="Chromosome 5"/>
</dbReference>
<dbReference type="GeneID" id="90968057"/>
<feature type="transmembrane region" description="Helical" evidence="1">
    <location>
        <begin position="80"/>
        <end position="98"/>
    </location>
</feature>
<reference evidence="2 3" key="1">
    <citation type="submission" date="2020-07" db="EMBL/GenBank/DDBJ databases">
        <title>Telomere length de novo assembly of all 7 chromosomes of the fungus, Metarhizium brunneum, using a novel assembly pipeline.</title>
        <authorList>
            <person name="Saud z."/>
            <person name="Kortsinoglou A."/>
            <person name="Kouvelis V.N."/>
            <person name="Butt T.M."/>
        </authorList>
    </citation>
    <scope>NUCLEOTIDE SEQUENCE [LARGE SCALE GENOMIC DNA]</scope>
    <source>
        <strain evidence="2 3">4556</strain>
    </source>
</reference>
<evidence type="ECO:0000256" key="1">
    <source>
        <dbReference type="SAM" id="Phobius"/>
    </source>
</evidence>
<protein>
    <submittedName>
        <fullName evidence="2">Uncharacterized protein</fullName>
    </submittedName>
</protein>
<dbReference type="RefSeq" id="XP_065987487.1">
    <property type="nucleotide sequence ID" value="XM_066131194.1"/>
</dbReference>
<dbReference type="EMBL" id="CP058936">
    <property type="protein sequence ID" value="QLI72508.1"/>
    <property type="molecule type" value="Genomic_DNA"/>
</dbReference>